<reference evidence="2 3" key="1">
    <citation type="submission" date="2019-03" db="EMBL/GenBank/DDBJ databases">
        <title>Genomic Encyclopedia of Type Strains, Phase IV (KMG-IV): sequencing the most valuable type-strain genomes for metagenomic binning, comparative biology and taxonomic classification.</title>
        <authorList>
            <person name="Goeker M."/>
        </authorList>
    </citation>
    <scope>NUCLEOTIDE SEQUENCE [LARGE SCALE GENOMIC DNA]</scope>
    <source>
        <strain evidence="2 3">DSM 16998</strain>
    </source>
</reference>
<accession>A0A4R6QS21</accession>
<dbReference type="Proteomes" id="UP000295361">
    <property type="component" value="Unassembled WGS sequence"/>
</dbReference>
<dbReference type="InterPro" id="IPR036390">
    <property type="entry name" value="WH_DNA-bd_sf"/>
</dbReference>
<proteinExistence type="predicted"/>
<gene>
    <name evidence="2" type="ORF">DES47_1021051</name>
</gene>
<dbReference type="Gene3D" id="1.10.10.10">
    <property type="entry name" value="Winged helix-like DNA-binding domain superfamily/Winged helix DNA-binding domain"/>
    <property type="match status" value="1"/>
</dbReference>
<dbReference type="OrthoDB" id="9797716at2"/>
<organism evidence="2 3">
    <name type="scientific">Roseateles toxinivorans</name>
    <dbReference type="NCBI Taxonomy" id="270368"/>
    <lineage>
        <taxon>Bacteria</taxon>
        <taxon>Pseudomonadati</taxon>
        <taxon>Pseudomonadota</taxon>
        <taxon>Betaproteobacteria</taxon>
        <taxon>Burkholderiales</taxon>
        <taxon>Sphaerotilaceae</taxon>
        <taxon>Roseateles</taxon>
    </lineage>
</organism>
<dbReference type="InterPro" id="IPR001845">
    <property type="entry name" value="HTH_ArsR_DNA-bd_dom"/>
</dbReference>
<dbReference type="InterPro" id="IPR036388">
    <property type="entry name" value="WH-like_DNA-bd_sf"/>
</dbReference>
<dbReference type="PANTHER" id="PTHR39168">
    <property type="entry name" value="TRANSCRIPTIONAL REGULATOR-RELATED"/>
    <property type="match status" value="1"/>
</dbReference>
<evidence type="ECO:0000259" key="1">
    <source>
        <dbReference type="PROSITE" id="PS50987"/>
    </source>
</evidence>
<dbReference type="GO" id="GO:0032791">
    <property type="term" value="F:lead ion binding"/>
    <property type="evidence" value="ECO:0007669"/>
    <property type="project" value="TreeGrafter"/>
</dbReference>
<dbReference type="GO" id="GO:0046686">
    <property type="term" value="P:response to cadmium ion"/>
    <property type="evidence" value="ECO:0007669"/>
    <property type="project" value="TreeGrafter"/>
</dbReference>
<evidence type="ECO:0000313" key="3">
    <source>
        <dbReference type="Proteomes" id="UP000295361"/>
    </source>
</evidence>
<dbReference type="AlphaFoldDB" id="A0A4R6QS21"/>
<dbReference type="GO" id="GO:0097063">
    <property type="term" value="F:cadmium ion sensor activity"/>
    <property type="evidence" value="ECO:0007669"/>
    <property type="project" value="TreeGrafter"/>
</dbReference>
<dbReference type="EMBL" id="SNXS01000002">
    <property type="protein sequence ID" value="TDP73289.1"/>
    <property type="molecule type" value="Genomic_DNA"/>
</dbReference>
<dbReference type="RefSeq" id="WP_133700683.1">
    <property type="nucleotide sequence ID" value="NZ_SNXS01000002.1"/>
</dbReference>
<dbReference type="GO" id="GO:0010288">
    <property type="term" value="P:response to lead ion"/>
    <property type="evidence" value="ECO:0007669"/>
    <property type="project" value="TreeGrafter"/>
</dbReference>
<feature type="domain" description="HTH arsR-type" evidence="1">
    <location>
        <begin position="1"/>
        <end position="94"/>
    </location>
</feature>
<name>A0A4R6QS21_9BURK</name>
<comment type="caution">
    <text evidence="2">The sequence shown here is derived from an EMBL/GenBank/DDBJ whole genome shotgun (WGS) entry which is preliminary data.</text>
</comment>
<dbReference type="SMART" id="SM00418">
    <property type="entry name" value="HTH_ARSR"/>
    <property type="match status" value="1"/>
</dbReference>
<dbReference type="Pfam" id="PF01022">
    <property type="entry name" value="HTH_5"/>
    <property type="match status" value="1"/>
</dbReference>
<dbReference type="PANTHER" id="PTHR39168:SF1">
    <property type="entry name" value="TRANSCRIPTIONAL REGULATORY PROTEIN"/>
    <property type="match status" value="1"/>
</dbReference>
<dbReference type="CDD" id="cd00090">
    <property type="entry name" value="HTH_ARSR"/>
    <property type="match status" value="1"/>
</dbReference>
<dbReference type="SUPFAM" id="SSF46785">
    <property type="entry name" value="Winged helix' DNA-binding domain"/>
    <property type="match status" value="1"/>
</dbReference>
<dbReference type="PROSITE" id="PS50987">
    <property type="entry name" value="HTH_ARSR_2"/>
    <property type="match status" value="1"/>
</dbReference>
<dbReference type="GO" id="GO:0003700">
    <property type="term" value="F:DNA-binding transcription factor activity"/>
    <property type="evidence" value="ECO:0007669"/>
    <property type="project" value="InterPro"/>
</dbReference>
<keyword evidence="3" id="KW-1185">Reference proteome</keyword>
<sequence length="235" mass="25336">MNADLQLSLVAGAIADPARARMLCCLMDGHARTATELAAVGEVGASTASSHLARLKQQHLVEVLAQGKHRYFKLASPEVARALEALLVLAGVSAPRFQPSTPQPLRLARRCYDHLAGRLGVLLHEHAQARAWLAPDDGAAEAGAYALSPAGEQALQALGVDVVAARAKRRRFACACLDWSERKPHLGGALGAAWLQRLCEQEWLQPELDSRGLRLTRKGQARLAELLDVEARSLQ</sequence>
<dbReference type="GO" id="GO:0003677">
    <property type="term" value="F:DNA binding"/>
    <property type="evidence" value="ECO:0007669"/>
    <property type="project" value="TreeGrafter"/>
</dbReference>
<dbReference type="InterPro" id="IPR052543">
    <property type="entry name" value="HTH_Metal-responsive_Reg"/>
</dbReference>
<dbReference type="InterPro" id="IPR011991">
    <property type="entry name" value="ArsR-like_HTH"/>
</dbReference>
<protein>
    <submittedName>
        <fullName evidence="2">ArsR family transcriptional regulator</fullName>
    </submittedName>
</protein>
<dbReference type="InParanoid" id="A0A4R6QS21"/>
<evidence type="ECO:0000313" key="2">
    <source>
        <dbReference type="EMBL" id="TDP73289.1"/>
    </source>
</evidence>